<reference evidence="2 3" key="1">
    <citation type="submission" date="2018-02" db="EMBL/GenBank/DDBJ databases">
        <title>Draft genome sequences of Elsinoe sp., causing black scab on jojoba.</title>
        <authorList>
            <person name="Stodart B."/>
            <person name="Jeffress S."/>
            <person name="Ash G."/>
            <person name="Arun Chinnappa K."/>
        </authorList>
    </citation>
    <scope>NUCLEOTIDE SEQUENCE [LARGE SCALE GENOMIC DNA]</scope>
    <source>
        <strain evidence="2 3">Hillstone_2</strain>
    </source>
</reference>
<feature type="compositionally biased region" description="Polar residues" evidence="1">
    <location>
        <begin position="262"/>
        <end position="282"/>
    </location>
</feature>
<feature type="region of interest" description="Disordered" evidence="1">
    <location>
        <begin position="735"/>
        <end position="805"/>
    </location>
</feature>
<feature type="region of interest" description="Disordered" evidence="1">
    <location>
        <begin position="243"/>
        <end position="284"/>
    </location>
</feature>
<evidence type="ECO:0000313" key="2">
    <source>
        <dbReference type="EMBL" id="TKX23211.1"/>
    </source>
</evidence>
<proteinExistence type="predicted"/>
<feature type="region of interest" description="Disordered" evidence="1">
    <location>
        <begin position="694"/>
        <end position="722"/>
    </location>
</feature>
<dbReference type="PANTHER" id="PTHR28122:SF1">
    <property type="entry name" value="E3 UBIQUITIN-PROTEIN LIGASE SUBSTRATE RECEPTOR MMS22"/>
    <property type="match status" value="1"/>
</dbReference>
<dbReference type="GO" id="GO:0005634">
    <property type="term" value="C:nucleus"/>
    <property type="evidence" value="ECO:0007669"/>
    <property type="project" value="InterPro"/>
</dbReference>
<evidence type="ECO:0000313" key="3">
    <source>
        <dbReference type="Proteomes" id="UP000308133"/>
    </source>
</evidence>
<feature type="compositionally biased region" description="Basic and acidic residues" evidence="1">
    <location>
        <begin position="35"/>
        <end position="44"/>
    </location>
</feature>
<organism evidence="2 3">
    <name type="scientific">Elsinoe australis</name>
    <dbReference type="NCBI Taxonomy" id="40998"/>
    <lineage>
        <taxon>Eukaryota</taxon>
        <taxon>Fungi</taxon>
        <taxon>Dikarya</taxon>
        <taxon>Ascomycota</taxon>
        <taxon>Pezizomycotina</taxon>
        <taxon>Dothideomycetes</taxon>
        <taxon>Dothideomycetidae</taxon>
        <taxon>Myriangiales</taxon>
        <taxon>Elsinoaceae</taxon>
        <taxon>Elsinoe</taxon>
    </lineage>
</organism>
<dbReference type="GO" id="GO:0031297">
    <property type="term" value="P:replication fork processing"/>
    <property type="evidence" value="ECO:0007669"/>
    <property type="project" value="InterPro"/>
</dbReference>
<sequence length="2195" mass="244853">MQDWRDKGYVADSDEDETPISTAVTDGGATQDYQKSFDKREHAENFASSQNELENKENEPVWAKTGKRPGHSYGRETAVTPRATTYSQKDHRCSRAAGAKDTVVQDVPYDQDSGVGDQRHSQRSGSDLPGLPELSESTVQAPVQADIPSAASSPLSDAQSDIAMGSPPPFRLPTNLFQEMEVPEAITVPTSISPNLDLAMAAPMRSFRNRKAIQLHPYLIEGEKYKQTMRAGGYKPVHMAASQELGSTQPAPKPRVERYEGSSESNMSQDSYSAPSETQDLVQPQEKHANNAARYLQLPDDEEADLPDLDTLMRMARPGRLPKRRKLFHIPVVERAPEPSEEDNGQEANTGVDPPTPPTSQSGGSSVTRTLKAKKTGFQLPRAILRERPDLHAASPSQHRSHLTQPTTPINAAAPTPISIDDNEDPAERQLANNTDEDDSSNKSSSDSEVQFYSARKRIRGVLPASWLRIDNKAVNAKAEVRRNGLQARTDSAIQTSGKGIAQRRLATSASPGKRINRFEDFFSSSENERPAETPLRSNVASALQPNEDFSMADVEYDSDQMEDNAVDAMFPTGSRNRQSSDKGKRRQTKIAKGFTRPKALKERSISSTGVPGQRSTTNKNRKSRSRLKQPPLSIIDLDPPSPGNQADTPPFLRLAKRQARGRDDRGRHSPSQKAIRLATRADTEDAISTLTAWQTGKIPQRPARAQAPHRQSSSNTKTRTRSLQHLMSLARERYSHEHRSLTSAQTSLDSHTRSSDQLIENNAADPARSNAEAQTPESEPRPRRVPLARRGQMQTTARHRNQYRSAQLESDATGLHSLDLAGNGSGLHNYDLVNLLRKQPRLPSEPNFQLQRFLGDTESASRDDTAPVTAEDPTETREVGAAKPFHVTRKRQKKPVPARVPVEVADFRQPALPPPVVTIKDEQLISVSQPYSGLQGLEAHDGRFPTDFDVRHLHLGTYFHSSTFLGSGDFAKALASKHRDLAEPAGHIVIRIDDVDTYWSEWNDDSAIWLKSIKDVCKEAVQFMTSIGSDDDLAMLAGPYDTMTYLLRSLVRYVSSCLCCREQLKQTAFRNAMKCFIEDVADMLTLKPNGPALPPAVDQHLADCLTYLMTLAAQIHAMGSQDPILMSSSTDMAVVLRQLCYAGFASLFTTGCRKVHTFLDRQQHHSVRDAGIKEEEVAIKFIVMTHHIMHELGLSQLSFEALTTQLWKSRLRDNVDVKRLDMVWYDLMSLQPLLELDVNGIYRPGTLRSEKYNHSCWSAVKLLLDHTFEAYTHYTGSEHSKANDYLRSLFTRVGIFISKWRWRGSEPALASIYDFFARRSLANLSGERSSSSPAFLRHLDEHQILEIEYVDLAYHAFLKVLATGLKAVSKEYPANKLKRVAWRFIPNHGRTYRKDQEVRQADLDALRNHHDLLCTLFWALPSGSRPRLDHIKDLVDFTTSHLEACRINIDAWRNLAVYIMSHTDQQAEIPALADWFRDIADILVSQYRLARSEAEELFEMSKERQSGAISYDVMQMTVTSNQRRILSTLQDLMQSLQNALTVCNVRSRELELIDRSNLVGLCRVFDATQSRTFGPVQQILGVVKKLLTPDESMHPSRQSDESQDYGDWTGMDDLLDGQPSSPDKSSDLISIVQPAVSQLLSNCFGAESPMDDSLLACLTQIWCKIASLTVDRGLRSWSDYLDLHGSFSWYQLRHTEHFYKYTPLVLAQILSLDPTSFNDHSTLIISQWVTSLVTPETQLKHQHTLTSALLNTGPSHPLLDTLPFARTSSTAFNITLSDLTTRRTSLLSSLLSNIRTTLASAPPSTLPNLRREYTLILRSLQTAMKESYLSLSFPTSTNPTSTDPNLNAASNPNAKHTTFLQQLISLQQQHTSDLLPLDPFFTDPRSFPPPDHDPKYLVARLKGYAPKLGEEKGRKQLVVFLMTVLAQEVSQGRTPAIAAQVELALRPGVDDGTRSAGGLRSVVVRDVLPAYLRIARERDEAVPLVVPLVSALGRVLRGLAGGVDLWDGEVARREMGWVEGFLREVVGCGLLGLDSGISVMRLWFVREVFEACRGLVGVVDFVDRATREGSGAVRLLVEMERLGRSWLRDDGRDVAGDGVAIVRAEKLTDVGEYARQSMSEELNRSWCLDSRSRVLHGRGERKVEVAIPGLGTRDEEMQKVRVAAEVFCREYSAIFKEHKEHSDGVDEGLAGLCI</sequence>
<dbReference type="EMBL" id="PTQR01000054">
    <property type="protein sequence ID" value="TKX23211.1"/>
    <property type="molecule type" value="Genomic_DNA"/>
</dbReference>
<dbReference type="InterPro" id="IPR019021">
    <property type="entry name" value="Mms22"/>
</dbReference>
<feature type="compositionally biased region" description="Polar residues" evidence="1">
    <location>
        <begin position="536"/>
        <end position="545"/>
    </location>
</feature>
<comment type="caution">
    <text evidence="2">The sequence shown here is derived from an EMBL/GenBank/DDBJ whole genome shotgun (WGS) entry which is preliminary data.</text>
</comment>
<name>A0A4U7B1H5_9PEZI</name>
<accession>A0A4U7B1H5</accession>
<feature type="region of interest" description="Disordered" evidence="1">
    <location>
        <begin position="332"/>
        <end position="450"/>
    </location>
</feature>
<feature type="region of interest" description="Disordered" evidence="1">
    <location>
        <begin position="570"/>
        <end position="682"/>
    </location>
</feature>
<feature type="region of interest" description="Disordered" evidence="1">
    <location>
        <begin position="1"/>
        <end position="141"/>
    </location>
</feature>
<feature type="region of interest" description="Disordered" evidence="1">
    <location>
        <begin position="524"/>
        <end position="547"/>
    </location>
</feature>
<gene>
    <name evidence="2" type="ORF">C1H76_4277</name>
</gene>
<evidence type="ECO:0000256" key="1">
    <source>
        <dbReference type="SAM" id="MobiDB-lite"/>
    </source>
</evidence>
<feature type="compositionally biased region" description="Polar residues" evidence="1">
    <location>
        <begin position="710"/>
        <end position="722"/>
    </location>
</feature>
<feature type="compositionally biased region" description="Low complexity" evidence="1">
    <location>
        <begin position="406"/>
        <end position="420"/>
    </location>
</feature>
<dbReference type="GO" id="GO:0035361">
    <property type="term" value="C:Cul8-RING ubiquitin ligase complex"/>
    <property type="evidence" value="ECO:0007669"/>
    <property type="project" value="TreeGrafter"/>
</dbReference>
<feature type="region of interest" description="Disordered" evidence="1">
    <location>
        <begin position="857"/>
        <end position="877"/>
    </location>
</feature>
<dbReference type="Pfam" id="PF09462">
    <property type="entry name" value="Mus7"/>
    <property type="match status" value="1"/>
</dbReference>
<dbReference type="GO" id="GO:0000724">
    <property type="term" value="P:double-strand break repair via homologous recombination"/>
    <property type="evidence" value="ECO:0007669"/>
    <property type="project" value="TreeGrafter"/>
</dbReference>
<feature type="compositionally biased region" description="Polar residues" evidence="1">
    <location>
        <begin position="742"/>
        <end position="761"/>
    </location>
</feature>
<feature type="region of interest" description="Disordered" evidence="1">
    <location>
        <begin position="1591"/>
        <end position="1627"/>
    </location>
</feature>
<dbReference type="PANTHER" id="PTHR28122">
    <property type="entry name" value="E3 UBIQUITIN-PROTEIN LIGASE SUBSTRATE RECEPTOR MMS22"/>
    <property type="match status" value="1"/>
</dbReference>
<feature type="compositionally biased region" description="Polar residues" evidence="1">
    <location>
        <begin position="606"/>
        <end position="619"/>
    </location>
</feature>
<dbReference type="Proteomes" id="UP000308133">
    <property type="component" value="Unassembled WGS sequence"/>
</dbReference>
<protein>
    <submittedName>
        <fullName evidence="2">Putative Mus7/MMS22 family protein</fullName>
    </submittedName>
</protein>
<feature type="compositionally biased region" description="Basic and acidic residues" evidence="1">
    <location>
        <begin position="1591"/>
        <end position="1601"/>
    </location>
</feature>